<organism evidence="2 3">
    <name type="scientific">Pyrus ussuriensis x Pyrus communis</name>
    <dbReference type="NCBI Taxonomy" id="2448454"/>
    <lineage>
        <taxon>Eukaryota</taxon>
        <taxon>Viridiplantae</taxon>
        <taxon>Streptophyta</taxon>
        <taxon>Embryophyta</taxon>
        <taxon>Tracheophyta</taxon>
        <taxon>Spermatophyta</taxon>
        <taxon>Magnoliopsida</taxon>
        <taxon>eudicotyledons</taxon>
        <taxon>Gunneridae</taxon>
        <taxon>Pentapetalae</taxon>
        <taxon>rosids</taxon>
        <taxon>fabids</taxon>
        <taxon>Rosales</taxon>
        <taxon>Rosaceae</taxon>
        <taxon>Amygdaloideae</taxon>
        <taxon>Maleae</taxon>
        <taxon>Pyrus</taxon>
    </lineage>
</organism>
<gene>
    <name evidence="2" type="ORF">D8674_022110</name>
</gene>
<dbReference type="GO" id="GO:0008233">
    <property type="term" value="F:peptidase activity"/>
    <property type="evidence" value="ECO:0007669"/>
    <property type="project" value="UniProtKB-KW"/>
</dbReference>
<dbReference type="EMBL" id="SMOL01000402">
    <property type="protein sequence ID" value="KAB2615522.1"/>
    <property type="molecule type" value="Genomic_DNA"/>
</dbReference>
<dbReference type="OrthoDB" id="271604at2759"/>
<protein>
    <submittedName>
        <fullName evidence="2">CAAX prenyl protease 2-like</fullName>
    </submittedName>
</protein>
<dbReference type="GO" id="GO:0006508">
    <property type="term" value="P:proteolysis"/>
    <property type="evidence" value="ECO:0007669"/>
    <property type="project" value="UniProtKB-KW"/>
</dbReference>
<dbReference type="Proteomes" id="UP000327157">
    <property type="component" value="Chromosome 3"/>
</dbReference>
<keyword evidence="1" id="KW-0472">Membrane</keyword>
<comment type="caution">
    <text evidence="2">The sequence shown here is derived from an EMBL/GenBank/DDBJ whole genome shotgun (WGS) entry which is preliminary data.</text>
</comment>
<reference evidence="2 3" key="1">
    <citation type="submission" date="2019-09" db="EMBL/GenBank/DDBJ databases">
        <authorList>
            <person name="Ou C."/>
        </authorList>
    </citation>
    <scope>NUCLEOTIDE SEQUENCE [LARGE SCALE GENOMIC DNA]</scope>
    <source>
        <strain evidence="2">S2</strain>
        <tissue evidence="2">Leaf</tissue>
    </source>
</reference>
<accession>A0A5N5GPH8</accession>
<keyword evidence="2" id="KW-0645">Protease</keyword>
<dbReference type="AlphaFoldDB" id="A0A5N5GPH8"/>
<keyword evidence="1" id="KW-0812">Transmembrane</keyword>
<feature type="transmembrane region" description="Helical" evidence="1">
    <location>
        <begin position="47"/>
        <end position="76"/>
    </location>
</feature>
<proteinExistence type="predicted"/>
<keyword evidence="1" id="KW-1133">Transmembrane helix</keyword>
<evidence type="ECO:0000256" key="1">
    <source>
        <dbReference type="SAM" id="Phobius"/>
    </source>
</evidence>
<keyword evidence="2" id="KW-0378">Hydrolase</keyword>
<reference evidence="2 3" key="3">
    <citation type="submission" date="2019-11" db="EMBL/GenBank/DDBJ databases">
        <title>A de novo genome assembly of a pear dwarfing rootstock.</title>
        <authorList>
            <person name="Wang F."/>
            <person name="Wang J."/>
            <person name="Li S."/>
            <person name="Zhang Y."/>
            <person name="Fang M."/>
            <person name="Ma L."/>
            <person name="Zhao Y."/>
            <person name="Jiang S."/>
        </authorList>
    </citation>
    <scope>NUCLEOTIDE SEQUENCE [LARGE SCALE GENOMIC DNA]</scope>
    <source>
        <strain evidence="2">S2</strain>
        <tissue evidence="2">Leaf</tissue>
    </source>
</reference>
<evidence type="ECO:0000313" key="3">
    <source>
        <dbReference type="Proteomes" id="UP000327157"/>
    </source>
</evidence>
<keyword evidence="3" id="KW-1185">Reference proteome</keyword>
<sequence length="89" mass="9492">MDDDGVSKAVPVVACVAMALFYVAILYAPIVILCLPPPPPSFKNFMIRQLVCATISSVVSVIVSALLLPLSFFTVIADLDILTSPLEII</sequence>
<feature type="transmembrane region" description="Helical" evidence="1">
    <location>
        <begin position="12"/>
        <end position="35"/>
    </location>
</feature>
<reference evidence="3" key="2">
    <citation type="submission" date="2019-10" db="EMBL/GenBank/DDBJ databases">
        <title>A de novo genome assembly of a pear dwarfing rootstock.</title>
        <authorList>
            <person name="Wang F."/>
            <person name="Wang J."/>
            <person name="Li S."/>
            <person name="Zhang Y."/>
            <person name="Fang M."/>
            <person name="Ma L."/>
            <person name="Zhao Y."/>
            <person name="Jiang S."/>
        </authorList>
    </citation>
    <scope>NUCLEOTIDE SEQUENCE [LARGE SCALE GENOMIC DNA]</scope>
</reference>
<evidence type="ECO:0000313" key="2">
    <source>
        <dbReference type="EMBL" id="KAB2615522.1"/>
    </source>
</evidence>
<name>A0A5N5GPH8_9ROSA</name>